<proteinExistence type="predicted"/>
<evidence type="ECO:0000313" key="2">
    <source>
        <dbReference type="Proteomes" id="UP000030744"/>
    </source>
</evidence>
<dbReference type="AlphaFoldDB" id="U6JTS5"/>
<evidence type="ECO:0000313" key="1">
    <source>
        <dbReference type="EMBL" id="CDJ26913.1"/>
    </source>
</evidence>
<reference evidence="1" key="2">
    <citation type="submission" date="2013-10" db="EMBL/GenBank/DDBJ databases">
        <authorList>
            <person name="Aslett M."/>
        </authorList>
    </citation>
    <scope>NUCLEOTIDE SEQUENCE [LARGE SCALE GENOMIC DNA]</scope>
    <source>
        <strain evidence="1">Houghton</strain>
    </source>
</reference>
<dbReference type="EMBL" id="HG678495">
    <property type="protein sequence ID" value="CDJ26913.1"/>
    <property type="molecule type" value="Genomic_DNA"/>
</dbReference>
<protein>
    <submittedName>
        <fullName evidence="1">Uncharacterized protein</fullName>
    </submittedName>
</protein>
<gene>
    <name evidence="1" type="ORF">EMH_0027500</name>
</gene>
<name>U6JTS5_9EIME</name>
<organism evidence="1 2">
    <name type="scientific">Eimeria mitis</name>
    <dbReference type="NCBI Taxonomy" id="44415"/>
    <lineage>
        <taxon>Eukaryota</taxon>
        <taxon>Sar</taxon>
        <taxon>Alveolata</taxon>
        <taxon>Apicomplexa</taxon>
        <taxon>Conoidasida</taxon>
        <taxon>Coccidia</taxon>
        <taxon>Eucoccidiorida</taxon>
        <taxon>Eimeriorina</taxon>
        <taxon>Eimeriidae</taxon>
        <taxon>Eimeria</taxon>
    </lineage>
</organism>
<dbReference type="RefSeq" id="XP_013349491.1">
    <property type="nucleotide sequence ID" value="XM_013494037.1"/>
</dbReference>
<dbReference type="Proteomes" id="UP000030744">
    <property type="component" value="Unassembled WGS sequence"/>
</dbReference>
<reference evidence="1" key="1">
    <citation type="submission" date="2013-10" db="EMBL/GenBank/DDBJ databases">
        <title>Genomic analysis of the causative agents of coccidiosis in chickens.</title>
        <authorList>
            <person name="Reid A.J."/>
            <person name="Blake D."/>
            <person name="Billington K."/>
            <person name="Browne H."/>
            <person name="Dunn M."/>
            <person name="Hung S."/>
            <person name="Kawahara F."/>
            <person name="Miranda-Saavedra D."/>
            <person name="Mourier T."/>
            <person name="Nagra H."/>
            <person name="Otto T.D."/>
            <person name="Rawlings N."/>
            <person name="Sanchez A."/>
            <person name="Sanders M."/>
            <person name="Subramaniam C."/>
            <person name="Tay Y."/>
            <person name="Dear P."/>
            <person name="Doerig C."/>
            <person name="Gruber A."/>
            <person name="Parkinson J."/>
            <person name="Shirley M."/>
            <person name="Wan K.L."/>
            <person name="Berriman M."/>
            <person name="Tomley F."/>
            <person name="Pain A."/>
        </authorList>
    </citation>
    <scope>NUCLEOTIDE SEQUENCE [LARGE SCALE GENOMIC DNA]</scope>
    <source>
        <strain evidence="1">Houghton</strain>
    </source>
</reference>
<accession>U6JTS5</accession>
<dbReference type="GeneID" id="25377613"/>
<dbReference type="VEuPathDB" id="ToxoDB:EMH_0027500"/>
<sequence length="111" mass="11306">MRRSCADTAAAAAAAAAATCGRLGSDPQAIPAAAANGMQAAAAGLSGVETEKEKEKELSTAAAAAAAAAAADAAAAAHGVTPQQQENISRVWWGLLPQQQKQRQRQRQRQR</sequence>
<keyword evidence="2" id="KW-1185">Reference proteome</keyword>